<protein>
    <submittedName>
        <fullName evidence="7">ABC transporter permease</fullName>
    </submittedName>
</protein>
<dbReference type="OrthoDB" id="9808136at2"/>
<dbReference type="InterPro" id="IPR001851">
    <property type="entry name" value="ABC_transp_permease"/>
</dbReference>
<evidence type="ECO:0000256" key="5">
    <source>
        <dbReference type="ARBA" id="ARBA00023136"/>
    </source>
</evidence>
<dbReference type="GO" id="GO:0005886">
    <property type="term" value="C:plasma membrane"/>
    <property type="evidence" value="ECO:0007669"/>
    <property type="project" value="UniProtKB-SubCell"/>
</dbReference>
<feature type="transmembrane region" description="Helical" evidence="6">
    <location>
        <begin position="238"/>
        <end position="258"/>
    </location>
</feature>
<evidence type="ECO:0000256" key="1">
    <source>
        <dbReference type="ARBA" id="ARBA00004651"/>
    </source>
</evidence>
<keyword evidence="5 6" id="KW-0472">Membrane</keyword>
<feature type="transmembrane region" description="Helical" evidence="6">
    <location>
        <begin position="184"/>
        <end position="209"/>
    </location>
</feature>
<feature type="transmembrane region" description="Helical" evidence="6">
    <location>
        <begin position="320"/>
        <end position="339"/>
    </location>
</feature>
<organism evidence="7 8">
    <name type="scientific">Streptomyces monashensis</name>
    <dbReference type="NCBI Taxonomy" id="1678012"/>
    <lineage>
        <taxon>Bacteria</taxon>
        <taxon>Bacillati</taxon>
        <taxon>Actinomycetota</taxon>
        <taxon>Actinomycetes</taxon>
        <taxon>Kitasatosporales</taxon>
        <taxon>Streptomycetaceae</taxon>
        <taxon>Streptomyces</taxon>
    </lineage>
</organism>
<evidence type="ECO:0000313" key="7">
    <source>
        <dbReference type="EMBL" id="OIK07840.1"/>
    </source>
</evidence>
<keyword evidence="2" id="KW-1003">Cell membrane</keyword>
<gene>
    <name evidence="7" type="ORF">BIV23_02425</name>
</gene>
<feature type="transmembrane region" description="Helical" evidence="6">
    <location>
        <begin position="146"/>
        <end position="164"/>
    </location>
</feature>
<proteinExistence type="predicted"/>
<comment type="caution">
    <text evidence="7">The sequence shown here is derived from an EMBL/GenBank/DDBJ whole genome shotgun (WGS) entry which is preliminary data.</text>
</comment>
<dbReference type="EMBL" id="MLYO01000009">
    <property type="protein sequence ID" value="OIK07840.1"/>
    <property type="molecule type" value="Genomic_DNA"/>
</dbReference>
<name>A0A1S2QNV0_9ACTN</name>
<dbReference type="AlphaFoldDB" id="A0A1S2QNV0"/>
<feature type="transmembrane region" description="Helical" evidence="6">
    <location>
        <begin position="116"/>
        <end position="139"/>
    </location>
</feature>
<keyword evidence="8" id="KW-1185">Reference proteome</keyword>
<feature type="transmembrane region" description="Helical" evidence="6">
    <location>
        <begin position="37"/>
        <end position="54"/>
    </location>
</feature>
<dbReference type="Pfam" id="PF02653">
    <property type="entry name" value="BPD_transp_2"/>
    <property type="match status" value="1"/>
</dbReference>
<comment type="subcellular location">
    <subcellularLocation>
        <location evidence="1">Cell membrane</location>
        <topology evidence="1">Multi-pass membrane protein</topology>
    </subcellularLocation>
</comment>
<accession>A0A1S2QNV0</accession>
<dbReference type="PANTHER" id="PTHR32196:SF72">
    <property type="entry name" value="RIBOSE IMPORT PERMEASE PROTEIN RBSC"/>
    <property type="match status" value="1"/>
</dbReference>
<evidence type="ECO:0000256" key="3">
    <source>
        <dbReference type="ARBA" id="ARBA00022692"/>
    </source>
</evidence>
<dbReference type="GO" id="GO:0022857">
    <property type="term" value="F:transmembrane transporter activity"/>
    <property type="evidence" value="ECO:0007669"/>
    <property type="project" value="InterPro"/>
</dbReference>
<dbReference type="CDD" id="cd06579">
    <property type="entry name" value="TM_PBP1_transp_AraH_like"/>
    <property type="match status" value="1"/>
</dbReference>
<feature type="transmembrane region" description="Helical" evidence="6">
    <location>
        <begin position="295"/>
        <end position="314"/>
    </location>
</feature>
<dbReference type="RefSeq" id="WP_071379015.1">
    <property type="nucleotide sequence ID" value="NZ_MLYO01000009.1"/>
</dbReference>
<evidence type="ECO:0000256" key="2">
    <source>
        <dbReference type="ARBA" id="ARBA00022475"/>
    </source>
</evidence>
<dbReference type="PANTHER" id="PTHR32196">
    <property type="entry name" value="ABC TRANSPORTER PERMEASE PROTEIN YPHD-RELATED-RELATED"/>
    <property type="match status" value="1"/>
</dbReference>
<reference evidence="7 8" key="1">
    <citation type="submission" date="2016-10" db="EMBL/GenBank/DDBJ databases">
        <title>Genome sequence of Streptomyces sp. MUSC 1.</title>
        <authorList>
            <person name="Lee L.-H."/>
            <person name="Ser H.-L."/>
            <person name="Law J.W.-F."/>
        </authorList>
    </citation>
    <scope>NUCLEOTIDE SEQUENCE [LARGE SCALE GENOMIC DNA]</scope>
    <source>
        <strain evidence="7 8">MUSC 1</strain>
    </source>
</reference>
<evidence type="ECO:0000256" key="6">
    <source>
        <dbReference type="SAM" id="Phobius"/>
    </source>
</evidence>
<dbReference type="Proteomes" id="UP000179642">
    <property type="component" value="Unassembled WGS sequence"/>
</dbReference>
<sequence length="344" mass="35655">MTTHVDPQATPAPAEELLNRPATLTQRIHSVLHRQPALSPAIVLVLAAVVFSLVNDRFYALQNLSLVIQQVAVIGSLAVGQTVIILTAGIDLSIGAIMVLASLLMSKLVADNHWPGVMALLAGAAVAIAAQALNGLLVTKIKLPPFIVTLGTLSIFTAITLIYAKGQTIALQPGNILMWTANTVSLGQLNLTNGVLIMIALYAVIGYALRYTAWGRHLYAVGDDVEAARLAGISVNRVLLSAYMVGGFAIAVGAWILVGRVGGGDPNSGLNANLQSITAVVIGGTSLFGGRGVVLGSLIGALIVQVFVNGLALAGIDPNYQVLAVGILVIAAVSVDQWIRSVKS</sequence>
<keyword evidence="3 6" id="KW-0812">Transmembrane</keyword>
<evidence type="ECO:0000256" key="4">
    <source>
        <dbReference type="ARBA" id="ARBA00022989"/>
    </source>
</evidence>
<evidence type="ECO:0000313" key="8">
    <source>
        <dbReference type="Proteomes" id="UP000179642"/>
    </source>
</evidence>
<keyword evidence="4 6" id="KW-1133">Transmembrane helix</keyword>